<protein>
    <submittedName>
        <fullName evidence="2">Uncharacterized protein</fullName>
    </submittedName>
</protein>
<gene>
    <name evidence="2" type="ORF">GCM10012284_30930</name>
</gene>
<name>A0A8J3C149_9ACTN</name>
<dbReference type="RefSeq" id="WP_229715860.1">
    <property type="nucleotide sequence ID" value="NZ_BMMX01000012.1"/>
</dbReference>
<comment type="caution">
    <text evidence="2">The sequence shown here is derived from an EMBL/GenBank/DDBJ whole genome shotgun (WGS) entry which is preliminary data.</text>
</comment>
<keyword evidence="3" id="KW-1185">Reference proteome</keyword>
<keyword evidence="1" id="KW-0472">Membrane</keyword>
<dbReference type="AlphaFoldDB" id="A0A8J3C149"/>
<sequence length="192" mass="19447">MKPTADLIVVGTLAVVWLIAGLLADGLPMTRTAADLRRRARILSLLVGAGAAVFVAVPVMALALPGPSSAPAAVLLAAIPGLIALTAGLHRLTQIRWSAAAFATAPSAPVPPALRAAAAHPLIAAPLQVTGLAAIVGLPIAADVIVVPDSDLAAIAVVAVGVAVLAIGIRHAMRHSRYTVKVIAPLRRFRPE</sequence>
<accession>A0A8J3C149</accession>
<feature type="transmembrane region" description="Helical" evidence="1">
    <location>
        <begin position="122"/>
        <end position="146"/>
    </location>
</feature>
<feature type="transmembrane region" description="Helical" evidence="1">
    <location>
        <begin position="152"/>
        <end position="169"/>
    </location>
</feature>
<reference evidence="2" key="1">
    <citation type="journal article" date="2014" name="Int. J. Syst. Evol. Microbiol.">
        <title>Complete genome sequence of Corynebacterium casei LMG S-19264T (=DSM 44701T), isolated from a smear-ripened cheese.</title>
        <authorList>
            <consortium name="US DOE Joint Genome Institute (JGI-PGF)"/>
            <person name="Walter F."/>
            <person name="Albersmeier A."/>
            <person name="Kalinowski J."/>
            <person name="Ruckert C."/>
        </authorList>
    </citation>
    <scope>NUCLEOTIDE SEQUENCE</scope>
    <source>
        <strain evidence="2">CGMCC 4.7299</strain>
    </source>
</reference>
<organism evidence="2 3">
    <name type="scientific">Mangrovihabitans endophyticus</name>
    <dbReference type="NCBI Taxonomy" id="1751298"/>
    <lineage>
        <taxon>Bacteria</taxon>
        <taxon>Bacillati</taxon>
        <taxon>Actinomycetota</taxon>
        <taxon>Actinomycetes</taxon>
        <taxon>Micromonosporales</taxon>
        <taxon>Micromonosporaceae</taxon>
        <taxon>Mangrovihabitans</taxon>
    </lineage>
</organism>
<dbReference type="EMBL" id="BMMX01000012">
    <property type="protein sequence ID" value="GGK94698.1"/>
    <property type="molecule type" value="Genomic_DNA"/>
</dbReference>
<feature type="transmembrane region" description="Helical" evidence="1">
    <location>
        <begin position="70"/>
        <end position="89"/>
    </location>
</feature>
<evidence type="ECO:0000313" key="3">
    <source>
        <dbReference type="Proteomes" id="UP000656042"/>
    </source>
</evidence>
<evidence type="ECO:0000256" key="1">
    <source>
        <dbReference type="SAM" id="Phobius"/>
    </source>
</evidence>
<evidence type="ECO:0000313" key="2">
    <source>
        <dbReference type="EMBL" id="GGK94698.1"/>
    </source>
</evidence>
<feature type="transmembrane region" description="Helical" evidence="1">
    <location>
        <begin position="45"/>
        <end position="64"/>
    </location>
</feature>
<keyword evidence="1" id="KW-0812">Transmembrane</keyword>
<keyword evidence="1" id="KW-1133">Transmembrane helix</keyword>
<dbReference type="Proteomes" id="UP000656042">
    <property type="component" value="Unassembled WGS sequence"/>
</dbReference>
<proteinExistence type="predicted"/>
<reference evidence="2" key="2">
    <citation type="submission" date="2020-09" db="EMBL/GenBank/DDBJ databases">
        <authorList>
            <person name="Sun Q."/>
            <person name="Zhou Y."/>
        </authorList>
    </citation>
    <scope>NUCLEOTIDE SEQUENCE</scope>
    <source>
        <strain evidence="2">CGMCC 4.7299</strain>
    </source>
</reference>
<feature type="transmembrane region" description="Helical" evidence="1">
    <location>
        <begin position="6"/>
        <end position="24"/>
    </location>
</feature>